<evidence type="ECO:0000313" key="9">
    <source>
        <dbReference type="EMBL" id="GGZ70738.1"/>
    </source>
</evidence>
<comment type="similarity">
    <text evidence="6">Belongs to the peptidase M48 family.</text>
</comment>
<gene>
    <name evidence="10" type="ORF">CP968_32850</name>
    <name evidence="9" type="ORF">GCM10010371_33410</name>
</gene>
<keyword evidence="7" id="KW-0472">Membrane</keyword>
<sequence>MTLLLTVVALALLLPWGTAAAGRRLAALLPPREACLVLTGAGALAAGGTVAALVGLVHVPFLASLERVPLSREAAAWPAAVPAAALAGAVLVWQAVLLTARRRERRALLARAWAATGDAVSDGDLLVVAGARPEAFALPGWRGRRGRVVVSTGMLGALGPAERDVLFGHERAHLADRHHLLAATAHLAAAVHPALRSLRPVLDFHLERWADERAASSVGDRRLAAGAIARAALAAATTERPGRGRGPLLSVGAGPVPRRVEALLRPAPVGPRTRGARAAAAGLVAAVAVSALLAPGLAYGLHEYAELAASAVRGH</sequence>
<keyword evidence="5 6" id="KW-0482">Metalloprotease</keyword>
<organism evidence="10 11">
    <name type="scientific">Streptomyces subrutilus</name>
    <dbReference type="NCBI Taxonomy" id="36818"/>
    <lineage>
        <taxon>Bacteria</taxon>
        <taxon>Bacillati</taxon>
        <taxon>Actinomycetota</taxon>
        <taxon>Actinomycetes</taxon>
        <taxon>Kitasatosporales</taxon>
        <taxon>Streptomycetaceae</taxon>
        <taxon>Streptomyces</taxon>
    </lineage>
</organism>
<name>A0A5P2UY45_9ACTN</name>
<evidence type="ECO:0000313" key="10">
    <source>
        <dbReference type="EMBL" id="QEU82414.1"/>
    </source>
</evidence>
<feature type="domain" description="Peptidase M48" evidence="8">
    <location>
        <begin position="124"/>
        <end position="185"/>
    </location>
</feature>
<dbReference type="GO" id="GO:0004222">
    <property type="term" value="F:metalloendopeptidase activity"/>
    <property type="evidence" value="ECO:0007669"/>
    <property type="project" value="InterPro"/>
</dbReference>
<dbReference type="Gene3D" id="3.30.2010.10">
    <property type="entry name" value="Metalloproteases ('zincins'), catalytic domain"/>
    <property type="match status" value="1"/>
</dbReference>
<dbReference type="GO" id="GO:0006508">
    <property type="term" value="P:proteolysis"/>
    <property type="evidence" value="ECO:0007669"/>
    <property type="project" value="UniProtKB-KW"/>
</dbReference>
<dbReference type="PANTHER" id="PTHR34978:SF3">
    <property type="entry name" value="SLR0241 PROTEIN"/>
    <property type="match status" value="1"/>
</dbReference>
<dbReference type="Proteomes" id="UP000326831">
    <property type="component" value="Chromosome"/>
</dbReference>
<keyword evidence="7" id="KW-1133">Transmembrane helix</keyword>
<evidence type="ECO:0000256" key="4">
    <source>
        <dbReference type="ARBA" id="ARBA00022833"/>
    </source>
</evidence>
<dbReference type="KEGG" id="ssub:CP968_32850"/>
<evidence type="ECO:0000256" key="5">
    <source>
        <dbReference type="ARBA" id="ARBA00023049"/>
    </source>
</evidence>
<evidence type="ECO:0000256" key="6">
    <source>
        <dbReference type="RuleBase" id="RU003983"/>
    </source>
</evidence>
<dbReference type="EMBL" id="BMVX01000011">
    <property type="protein sequence ID" value="GGZ70738.1"/>
    <property type="molecule type" value="Genomic_DNA"/>
</dbReference>
<comment type="cofactor">
    <cofactor evidence="6">
        <name>Zn(2+)</name>
        <dbReference type="ChEBI" id="CHEBI:29105"/>
    </cofactor>
    <text evidence="6">Binds 1 zinc ion per subunit.</text>
</comment>
<keyword evidence="7" id="KW-0812">Transmembrane</keyword>
<dbReference type="PANTHER" id="PTHR34978">
    <property type="entry name" value="POSSIBLE SENSOR-TRANSDUCER PROTEIN BLAR"/>
    <property type="match status" value="1"/>
</dbReference>
<reference evidence="9" key="1">
    <citation type="journal article" date="2014" name="Int. J. Syst. Evol. Microbiol.">
        <title>Complete genome sequence of Corynebacterium casei LMG S-19264T (=DSM 44701T), isolated from a smear-ripened cheese.</title>
        <authorList>
            <consortium name="US DOE Joint Genome Institute (JGI-PGF)"/>
            <person name="Walter F."/>
            <person name="Albersmeier A."/>
            <person name="Kalinowski J."/>
            <person name="Ruckert C."/>
        </authorList>
    </citation>
    <scope>NUCLEOTIDE SEQUENCE</scope>
    <source>
        <strain evidence="9">JCM 4834</strain>
    </source>
</reference>
<reference evidence="10 11" key="2">
    <citation type="submission" date="2017-09" db="EMBL/GenBank/DDBJ databases">
        <authorList>
            <person name="Lee N."/>
            <person name="Cho B.-K."/>
        </authorList>
    </citation>
    <scope>NUCLEOTIDE SEQUENCE [LARGE SCALE GENOMIC DNA]</scope>
    <source>
        <strain evidence="10 11">ATCC 27467</strain>
    </source>
</reference>
<dbReference type="GO" id="GO:0046872">
    <property type="term" value="F:metal ion binding"/>
    <property type="evidence" value="ECO:0007669"/>
    <property type="project" value="UniProtKB-KW"/>
</dbReference>
<dbReference type="AlphaFoldDB" id="A0A5P2UY45"/>
<feature type="transmembrane region" description="Helical" evidence="7">
    <location>
        <begin position="75"/>
        <end position="96"/>
    </location>
</feature>
<accession>A0A5P2UY45</accession>
<keyword evidence="4 6" id="KW-0862">Zinc</keyword>
<dbReference type="Pfam" id="PF01435">
    <property type="entry name" value="Peptidase_M48"/>
    <property type="match status" value="1"/>
</dbReference>
<feature type="transmembrane region" description="Helical" evidence="7">
    <location>
        <begin position="36"/>
        <end position="63"/>
    </location>
</feature>
<dbReference type="Proteomes" id="UP000634660">
    <property type="component" value="Unassembled WGS sequence"/>
</dbReference>
<evidence type="ECO:0000256" key="1">
    <source>
        <dbReference type="ARBA" id="ARBA00022670"/>
    </source>
</evidence>
<proteinExistence type="inferred from homology"/>
<protein>
    <submittedName>
        <fullName evidence="10">M56 family peptidase</fullName>
    </submittedName>
    <submittedName>
        <fullName evidence="9">Peptidase M48</fullName>
    </submittedName>
</protein>
<keyword evidence="1 6" id="KW-0645">Protease</keyword>
<evidence type="ECO:0000256" key="3">
    <source>
        <dbReference type="ARBA" id="ARBA00022801"/>
    </source>
</evidence>
<dbReference type="RefSeq" id="WP_150521419.1">
    <property type="nucleotide sequence ID" value="NZ_BMVX01000011.1"/>
</dbReference>
<evidence type="ECO:0000256" key="7">
    <source>
        <dbReference type="SAM" id="Phobius"/>
    </source>
</evidence>
<dbReference type="EMBL" id="CP023701">
    <property type="protein sequence ID" value="QEU82414.1"/>
    <property type="molecule type" value="Genomic_DNA"/>
</dbReference>
<keyword evidence="2" id="KW-0479">Metal-binding</keyword>
<evidence type="ECO:0000256" key="2">
    <source>
        <dbReference type="ARBA" id="ARBA00022723"/>
    </source>
</evidence>
<keyword evidence="11" id="KW-1185">Reference proteome</keyword>
<evidence type="ECO:0000259" key="8">
    <source>
        <dbReference type="Pfam" id="PF01435"/>
    </source>
</evidence>
<dbReference type="InterPro" id="IPR001915">
    <property type="entry name" value="Peptidase_M48"/>
</dbReference>
<dbReference type="InterPro" id="IPR052173">
    <property type="entry name" value="Beta-lactam_resp_regulator"/>
</dbReference>
<reference evidence="9" key="3">
    <citation type="submission" date="2020-09" db="EMBL/GenBank/DDBJ databases">
        <authorList>
            <person name="Sun Q."/>
            <person name="Ohkuma M."/>
        </authorList>
    </citation>
    <scope>NUCLEOTIDE SEQUENCE</scope>
    <source>
        <strain evidence="9">JCM 4834</strain>
    </source>
</reference>
<evidence type="ECO:0000313" key="11">
    <source>
        <dbReference type="Proteomes" id="UP000326831"/>
    </source>
</evidence>
<keyword evidence="3 6" id="KW-0378">Hydrolase</keyword>